<feature type="region of interest" description="Disordered" evidence="1">
    <location>
        <begin position="1"/>
        <end position="55"/>
    </location>
</feature>
<dbReference type="Proteomes" id="UP000275846">
    <property type="component" value="Unassembled WGS sequence"/>
</dbReference>
<evidence type="ECO:0000256" key="1">
    <source>
        <dbReference type="SAM" id="MobiDB-lite"/>
    </source>
</evidence>
<feature type="compositionally biased region" description="Basic and acidic residues" evidence="1">
    <location>
        <begin position="21"/>
        <end position="46"/>
    </location>
</feature>
<reference evidence="2 3" key="1">
    <citation type="submission" date="2018-11" db="EMBL/GenBank/DDBJ databases">
        <authorList>
            <consortium name="Pathogen Informatics"/>
        </authorList>
    </citation>
    <scope>NUCLEOTIDE SEQUENCE [LARGE SCALE GENOMIC DNA]</scope>
    <source>
        <strain evidence="2 3">NST_G2</strain>
    </source>
</reference>
<evidence type="ECO:0000313" key="3">
    <source>
        <dbReference type="Proteomes" id="UP000275846"/>
    </source>
</evidence>
<name>A0A3P7BZ33_SCHSO</name>
<feature type="compositionally biased region" description="Polar residues" evidence="1">
    <location>
        <begin position="7"/>
        <end position="16"/>
    </location>
</feature>
<evidence type="ECO:0000313" key="2">
    <source>
        <dbReference type="EMBL" id="VDL87145.1"/>
    </source>
</evidence>
<dbReference type="AlphaFoldDB" id="A0A3P7BZ33"/>
<proteinExistence type="predicted"/>
<sequence length="145" mass="15813">MDVGELLSSTSPSPAGTRTPEVIHLKRTESAPDQQCEQHPEGEEGRSPSSQYSPLCPEINFQNHQLQLQSVDEYDVGFVSKIVHLVPRITSTASLSYSTLTKSIRCRPFSAIGGAVGLLLPLPDLSQLLDGICAFNYGSFRLQPK</sequence>
<accession>A0A3P7BZ33</accession>
<keyword evidence="3" id="KW-1185">Reference proteome</keyword>
<protein>
    <submittedName>
        <fullName evidence="2">Uncharacterized protein</fullName>
    </submittedName>
</protein>
<gene>
    <name evidence="2" type="ORF">SSLN_LOCUS1199</name>
</gene>
<dbReference type="EMBL" id="UYSU01001854">
    <property type="protein sequence ID" value="VDL87145.1"/>
    <property type="molecule type" value="Genomic_DNA"/>
</dbReference>
<organism evidence="2 3">
    <name type="scientific">Schistocephalus solidus</name>
    <name type="common">Tapeworm</name>
    <dbReference type="NCBI Taxonomy" id="70667"/>
    <lineage>
        <taxon>Eukaryota</taxon>
        <taxon>Metazoa</taxon>
        <taxon>Spiralia</taxon>
        <taxon>Lophotrochozoa</taxon>
        <taxon>Platyhelminthes</taxon>
        <taxon>Cestoda</taxon>
        <taxon>Eucestoda</taxon>
        <taxon>Diphyllobothriidea</taxon>
        <taxon>Diphyllobothriidae</taxon>
        <taxon>Schistocephalus</taxon>
    </lineage>
</organism>